<feature type="disulfide bond" evidence="14">
    <location>
        <begin position="345"/>
        <end position="355"/>
    </location>
</feature>
<feature type="disulfide bond" evidence="14">
    <location>
        <begin position="189"/>
        <end position="199"/>
    </location>
</feature>
<dbReference type="InterPro" id="IPR003609">
    <property type="entry name" value="Pan_app"/>
</dbReference>
<dbReference type="PROSITE" id="PS00135">
    <property type="entry name" value="TRYPSIN_SER"/>
    <property type="match status" value="1"/>
</dbReference>
<evidence type="ECO:0000256" key="5">
    <source>
        <dbReference type="ARBA" id="ARBA00022729"/>
    </source>
</evidence>
<dbReference type="CDD" id="cd00112">
    <property type="entry name" value="LDLa"/>
    <property type="match status" value="2"/>
</dbReference>
<keyword evidence="6" id="KW-0677">Repeat</keyword>
<dbReference type="FunFam" id="3.10.250.10:FF:000016">
    <property type="entry name" value="Scavenger receptor cysteine-rich protein type 12"/>
    <property type="match status" value="1"/>
</dbReference>
<organism evidence="19 20">
    <name type="scientific">Halocaridina rubra</name>
    <name type="common">Hawaiian red shrimp</name>
    <dbReference type="NCBI Taxonomy" id="373956"/>
    <lineage>
        <taxon>Eukaryota</taxon>
        <taxon>Metazoa</taxon>
        <taxon>Ecdysozoa</taxon>
        <taxon>Arthropoda</taxon>
        <taxon>Crustacea</taxon>
        <taxon>Multicrustacea</taxon>
        <taxon>Malacostraca</taxon>
        <taxon>Eumalacostraca</taxon>
        <taxon>Eucarida</taxon>
        <taxon>Decapoda</taxon>
        <taxon>Pleocyemata</taxon>
        <taxon>Caridea</taxon>
        <taxon>Atyoidea</taxon>
        <taxon>Atyidae</taxon>
        <taxon>Halocaridina</taxon>
    </lineage>
</organism>
<dbReference type="InterPro" id="IPR036772">
    <property type="entry name" value="SRCR-like_dom_sf"/>
</dbReference>
<dbReference type="PRINTS" id="PR00258">
    <property type="entry name" value="SPERACTRCPTR"/>
</dbReference>
<dbReference type="Pfam" id="PF00530">
    <property type="entry name" value="SRCR"/>
    <property type="match status" value="3"/>
</dbReference>
<dbReference type="FunFam" id="3.10.250.10:FF:000011">
    <property type="entry name" value="Scavenger receptor class A member 5"/>
    <property type="match status" value="1"/>
</dbReference>
<dbReference type="Gene3D" id="3.10.250.10">
    <property type="entry name" value="SRCR-like domain"/>
    <property type="match status" value="3"/>
</dbReference>
<dbReference type="PROSITE" id="PS50287">
    <property type="entry name" value="SRCR_2"/>
    <property type="match status" value="3"/>
</dbReference>
<dbReference type="InterPro" id="IPR002172">
    <property type="entry name" value="LDrepeatLR_classA_rpt"/>
</dbReference>
<dbReference type="PROSITE" id="PS00134">
    <property type="entry name" value="TRYPSIN_HIS"/>
    <property type="match status" value="1"/>
</dbReference>
<keyword evidence="9" id="KW-1133">Transmembrane helix</keyword>
<dbReference type="Pfam" id="PF00089">
    <property type="entry name" value="Trypsin"/>
    <property type="match status" value="1"/>
</dbReference>
<gene>
    <name evidence="19" type="primary">PRSS12_2</name>
    <name evidence="19" type="ORF">SK128_018855</name>
</gene>
<evidence type="ECO:0000256" key="8">
    <source>
        <dbReference type="ARBA" id="ARBA00022825"/>
    </source>
</evidence>
<feature type="domain" description="Apple" evidence="18">
    <location>
        <begin position="1"/>
        <end position="67"/>
    </location>
</feature>
<dbReference type="Gene3D" id="3.50.4.10">
    <property type="entry name" value="Hepatocyte Growth Factor"/>
    <property type="match status" value="1"/>
</dbReference>
<keyword evidence="8 15" id="KW-0720">Serine protease</keyword>
<dbReference type="InterPro" id="IPR001190">
    <property type="entry name" value="SRCR"/>
</dbReference>
<dbReference type="CDD" id="cd00190">
    <property type="entry name" value="Tryp_SPc"/>
    <property type="match status" value="1"/>
</dbReference>
<evidence type="ECO:0000256" key="11">
    <source>
        <dbReference type="ARBA" id="ARBA00023157"/>
    </source>
</evidence>
<dbReference type="FunFam" id="2.40.10.10:FF:000003">
    <property type="entry name" value="Transmembrane serine protease 3"/>
    <property type="match status" value="1"/>
</dbReference>
<feature type="disulfide bond" evidence="13">
    <location>
        <begin position="90"/>
        <end position="105"/>
    </location>
</feature>
<evidence type="ECO:0000256" key="7">
    <source>
        <dbReference type="ARBA" id="ARBA00022801"/>
    </source>
</evidence>
<evidence type="ECO:0000313" key="19">
    <source>
        <dbReference type="EMBL" id="KAK7071589.1"/>
    </source>
</evidence>
<dbReference type="CDD" id="cd01099">
    <property type="entry name" value="PAN_AP_HGF"/>
    <property type="match status" value="1"/>
</dbReference>
<dbReference type="PROSITE" id="PS50068">
    <property type="entry name" value="LDLRA_2"/>
    <property type="match status" value="2"/>
</dbReference>
<dbReference type="InterPro" id="IPR043504">
    <property type="entry name" value="Peptidase_S1_PA_chymotrypsin"/>
</dbReference>
<evidence type="ECO:0000256" key="10">
    <source>
        <dbReference type="ARBA" id="ARBA00023136"/>
    </source>
</evidence>
<dbReference type="SMART" id="SM00020">
    <property type="entry name" value="Tryp_SPc"/>
    <property type="match status" value="1"/>
</dbReference>
<dbReference type="FunFam" id="3.10.250.10:FF:000001">
    <property type="entry name" value="Lysyl oxidase 4 isoform X1"/>
    <property type="match status" value="1"/>
</dbReference>
<dbReference type="AlphaFoldDB" id="A0AAN9A281"/>
<evidence type="ECO:0000256" key="13">
    <source>
        <dbReference type="PROSITE-ProRule" id="PRU00124"/>
    </source>
</evidence>
<feature type="disulfide bond" evidence="14">
    <location>
        <begin position="419"/>
        <end position="480"/>
    </location>
</feature>
<keyword evidence="4" id="KW-0356">Hemostasis</keyword>
<protein>
    <submittedName>
        <fullName evidence="19">Neurotrypsin</fullName>
    </submittedName>
</protein>
<evidence type="ECO:0000256" key="2">
    <source>
        <dbReference type="ARBA" id="ARBA00022670"/>
    </source>
</evidence>
<dbReference type="GO" id="GO:0006508">
    <property type="term" value="P:proteolysis"/>
    <property type="evidence" value="ECO:0007669"/>
    <property type="project" value="UniProtKB-KW"/>
</dbReference>
<dbReference type="InterPro" id="IPR036055">
    <property type="entry name" value="LDL_receptor-like_sf"/>
</dbReference>
<dbReference type="InterPro" id="IPR018114">
    <property type="entry name" value="TRYPSIN_HIS"/>
</dbReference>
<reference evidence="19 20" key="1">
    <citation type="submission" date="2023-11" db="EMBL/GenBank/DDBJ databases">
        <title>Halocaridina rubra genome assembly.</title>
        <authorList>
            <person name="Smith C."/>
        </authorList>
    </citation>
    <scope>NUCLEOTIDE SEQUENCE [LARGE SCALE GENOMIC DNA]</scope>
    <source>
        <strain evidence="19">EP-1</strain>
        <tissue evidence="19">Whole</tissue>
    </source>
</reference>
<evidence type="ECO:0000256" key="15">
    <source>
        <dbReference type="RuleBase" id="RU363034"/>
    </source>
</evidence>
<evidence type="ECO:0000259" key="17">
    <source>
        <dbReference type="PROSITE" id="PS50287"/>
    </source>
</evidence>
<dbReference type="InterPro" id="IPR033116">
    <property type="entry name" value="TRYPSIN_SER"/>
</dbReference>
<feature type="domain" description="SRCR" evidence="17">
    <location>
        <begin position="113"/>
        <end position="220"/>
    </location>
</feature>
<dbReference type="GO" id="GO:0016020">
    <property type="term" value="C:membrane"/>
    <property type="evidence" value="ECO:0007669"/>
    <property type="project" value="UniProtKB-SubCell"/>
</dbReference>
<keyword evidence="11 14" id="KW-1015">Disulfide bond</keyword>
<dbReference type="PROSITE" id="PS50240">
    <property type="entry name" value="TRYPSIN_DOM"/>
    <property type="match status" value="1"/>
</dbReference>
<accession>A0AAN9A281</accession>
<dbReference type="InterPro" id="IPR023415">
    <property type="entry name" value="LDLR_class-A_CS"/>
</dbReference>
<dbReference type="SUPFAM" id="SSF57414">
    <property type="entry name" value="Hairpin loop containing domain-like"/>
    <property type="match status" value="1"/>
</dbReference>
<evidence type="ECO:0000313" key="20">
    <source>
        <dbReference type="Proteomes" id="UP001381693"/>
    </source>
</evidence>
<dbReference type="Gene3D" id="4.10.400.10">
    <property type="entry name" value="Low-density Lipoprotein Receptor"/>
    <property type="match status" value="2"/>
</dbReference>
<comment type="caution">
    <text evidence="14">Lacks conserved residue(s) required for the propagation of feature annotation.</text>
</comment>
<dbReference type="Proteomes" id="UP001381693">
    <property type="component" value="Unassembled WGS sequence"/>
</dbReference>
<dbReference type="PANTHER" id="PTHR19331">
    <property type="entry name" value="SCAVENGER RECEPTOR DOMAIN-CONTAINING"/>
    <property type="match status" value="1"/>
</dbReference>
<sequence>MTLLLSEVIRVLPREDVGVCAKRCLDNDQCKGFIYDDLTKRCSLTSTDVASSGLVTSTQEGFYELRSRRTACGAKFKCDNERCVDRSKSCNGDDDCGDRSDEAQCQVPLKYETKLTGGSGNHEGNVQILVQGEWGWVCDDGFGFEAADLVCKGLGFSGALAFTRNNKFGVSDDNWRRSSPKFWLDEVSCSGQESSFFDCPSSGLGIHDCGPTEIAGVVCRTGRMVCNANQFQCGQNRLHTCISRSQVCDGARDCFDGSDEAPELCDDVGVTRLETRMASLKATTSGTVFIKHLGKWGTVCDDNFDEKNAKVLCRSLGYKSGLAVPYPRAFFGRGTGDIFVDDPRCRGHEEWIGDCPGVKWGMTDCDHGEDIGILCSDEVEIRLANGPTSNSGRVEIKLSGKWGTVCDDDFDDYDAQVVCRMLGYRGDAIAHKHARYGQGLGPVWLDSLDCKGDENSLEQCKRTAPGASDCTHSEDASVTCYNEGRGVVDRGLRTALPDGCGRRTDSSSSFLVDNFAKIVGGTSQQPLEDPWLVSLQLREDGKLKHNCGGVVIAEDYVLTAAHCFKVHGRQNYVIRVGDYKMNIREDDQEDFLIEKLWLHDEFDTTVEFNNDIAILKVARKNGRGIRFSRSVQPVCLPSEGASYTNLRSCTISGWGTTSERAPPVPQNIPRSGLVTVYDMAQCTGPDRYGTFEVTSGMICAGDLNGKIDTCTGDSGGPLTCQEGGRFVLYGITSWGKGCGRRGQPGMYTKITKYLRWIHDTIV</sequence>
<evidence type="ECO:0000256" key="4">
    <source>
        <dbReference type="ARBA" id="ARBA00022696"/>
    </source>
</evidence>
<dbReference type="SUPFAM" id="SSF56487">
    <property type="entry name" value="SRCR-like"/>
    <property type="match status" value="3"/>
</dbReference>
<dbReference type="InterPro" id="IPR001254">
    <property type="entry name" value="Trypsin_dom"/>
</dbReference>
<dbReference type="GO" id="GO:0007599">
    <property type="term" value="P:hemostasis"/>
    <property type="evidence" value="ECO:0007669"/>
    <property type="project" value="UniProtKB-KW"/>
</dbReference>
<keyword evidence="7 15" id="KW-0378">Hydrolase</keyword>
<evidence type="ECO:0000256" key="12">
    <source>
        <dbReference type="ARBA" id="ARBA00023180"/>
    </source>
</evidence>
<keyword evidence="12" id="KW-0325">Glycoprotein</keyword>
<feature type="domain" description="Peptidase S1" evidence="16">
    <location>
        <begin position="518"/>
        <end position="762"/>
    </location>
</feature>
<dbReference type="InterPro" id="IPR001314">
    <property type="entry name" value="Peptidase_S1A"/>
</dbReference>
<proteinExistence type="predicted"/>
<dbReference type="Pfam" id="PF00057">
    <property type="entry name" value="Ldl_recept_a"/>
    <property type="match status" value="2"/>
</dbReference>
<evidence type="ECO:0000259" key="16">
    <source>
        <dbReference type="PROSITE" id="PS50240"/>
    </source>
</evidence>
<evidence type="ECO:0000256" key="3">
    <source>
        <dbReference type="ARBA" id="ARBA00022692"/>
    </source>
</evidence>
<keyword evidence="5" id="KW-0732">Signal</keyword>
<dbReference type="PRINTS" id="PR00722">
    <property type="entry name" value="CHYMOTRYPSIN"/>
</dbReference>
<dbReference type="EMBL" id="JAXCGZ010014226">
    <property type="protein sequence ID" value="KAK7071589.1"/>
    <property type="molecule type" value="Genomic_DNA"/>
</dbReference>
<dbReference type="Pfam" id="PF00024">
    <property type="entry name" value="PAN_1"/>
    <property type="match status" value="1"/>
</dbReference>
<feature type="disulfide bond" evidence="14">
    <location>
        <begin position="406"/>
        <end position="470"/>
    </location>
</feature>
<comment type="caution">
    <text evidence="19">The sequence shown here is derived from an EMBL/GenBank/DDBJ whole genome shotgun (WGS) entry which is preliminary data.</text>
</comment>
<dbReference type="SUPFAM" id="SSF50494">
    <property type="entry name" value="Trypsin-like serine proteases"/>
    <property type="match status" value="1"/>
</dbReference>
<dbReference type="PROSITE" id="PS50948">
    <property type="entry name" value="PAN"/>
    <property type="match status" value="1"/>
</dbReference>
<dbReference type="SMART" id="SM00192">
    <property type="entry name" value="LDLa"/>
    <property type="match status" value="2"/>
</dbReference>
<name>A0AAN9A281_HALRR</name>
<comment type="subcellular location">
    <subcellularLocation>
        <location evidence="1">Membrane</location>
        <topology evidence="1">Single-pass membrane protein</topology>
    </subcellularLocation>
</comment>
<dbReference type="GO" id="GO:0004252">
    <property type="term" value="F:serine-type endopeptidase activity"/>
    <property type="evidence" value="ECO:0007669"/>
    <property type="project" value="InterPro"/>
</dbReference>
<feature type="disulfide bond" evidence="13">
    <location>
        <begin position="78"/>
        <end position="96"/>
    </location>
</feature>
<evidence type="ECO:0000256" key="9">
    <source>
        <dbReference type="ARBA" id="ARBA00022989"/>
    </source>
</evidence>
<dbReference type="SUPFAM" id="SSF57424">
    <property type="entry name" value="LDL receptor-like module"/>
    <property type="match status" value="2"/>
</dbReference>
<keyword evidence="3" id="KW-0812">Transmembrane</keyword>
<keyword evidence="20" id="KW-1185">Reference proteome</keyword>
<dbReference type="Gene3D" id="2.40.10.10">
    <property type="entry name" value="Trypsin-like serine proteases"/>
    <property type="match status" value="1"/>
</dbReference>
<evidence type="ECO:0000256" key="1">
    <source>
        <dbReference type="ARBA" id="ARBA00004167"/>
    </source>
</evidence>
<dbReference type="PROSITE" id="PS01209">
    <property type="entry name" value="LDLRA_1"/>
    <property type="match status" value="1"/>
</dbReference>
<keyword evidence="2 15" id="KW-0645">Protease</keyword>
<feature type="domain" description="SRCR" evidence="17">
    <location>
        <begin position="381"/>
        <end position="481"/>
    </location>
</feature>
<evidence type="ECO:0000259" key="18">
    <source>
        <dbReference type="PROSITE" id="PS50948"/>
    </source>
</evidence>
<keyword evidence="10" id="KW-0472">Membrane</keyword>
<evidence type="ECO:0000256" key="6">
    <source>
        <dbReference type="ARBA" id="ARBA00022737"/>
    </source>
</evidence>
<feature type="disulfide bond" evidence="14">
    <location>
        <begin position="450"/>
        <end position="460"/>
    </location>
</feature>
<dbReference type="PROSITE" id="PS00420">
    <property type="entry name" value="SRCR_1"/>
    <property type="match status" value="2"/>
</dbReference>
<dbReference type="SMART" id="SM00202">
    <property type="entry name" value="SR"/>
    <property type="match status" value="3"/>
</dbReference>
<feature type="domain" description="SRCR" evidence="17">
    <location>
        <begin position="275"/>
        <end position="376"/>
    </location>
</feature>
<evidence type="ECO:0000256" key="14">
    <source>
        <dbReference type="PROSITE-ProRule" id="PRU00196"/>
    </source>
</evidence>
<dbReference type="InterPro" id="IPR009003">
    <property type="entry name" value="Peptidase_S1_PA"/>
</dbReference>